<evidence type="ECO:0000313" key="6">
    <source>
        <dbReference type="EMBL" id="GAA1713888.1"/>
    </source>
</evidence>
<dbReference type="Gene3D" id="1.10.357.10">
    <property type="entry name" value="Tetracycline Repressor, domain 2"/>
    <property type="match status" value="1"/>
</dbReference>
<evidence type="ECO:0000259" key="5">
    <source>
        <dbReference type="PROSITE" id="PS50977"/>
    </source>
</evidence>
<dbReference type="Gene3D" id="1.10.10.60">
    <property type="entry name" value="Homeodomain-like"/>
    <property type="match status" value="1"/>
</dbReference>
<dbReference type="InterPro" id="IPR009057">
    <property type="entry name" value="Homeodomain-like_sf"/>
</dbReference>
<accession>A0ABN2IXR8</accession>
<dbReference type="InterPro" id="IPR011075">
    <property type="entry name" value="TetR_C"/>
</dbReference>
<dbReference type="PANTHER" id="PTHR30055">
    <property type="entry name" value="HTH-TYPE TRANSCRIPTIONAL REGULATOR RUTR"/>
    <property type="match status" value="1"/>
</dbReference>
<evidence type="ECO:0000256" key="1">
    <source>
        <dbReference type="ARBA" id="ARBA00023015"/>
    </source>
</evidence>
<dbReference type="RefSeq" id="WP_344245845.1">
    <property type="nucleotide sequence ID" value="NZ_BAAAPM010000003.1"/>
</dbReference>
<evidence type="ECO:0000256" key="3">
    <source>
        <dbReference type="ARBA" id="ARBA00023163"/>
    </source>
</evidence>
<dbReference type="EMBL" id="BAAAPM010000003">
    <property type="protein sequence ID" value="GAA1713888.1"/>
    <property type="molecule type" value="Genomic_DNA"/>
</dbReference>
<name>A0ABN2IXR8_9MICO</name>
<dbReference type="Pfam" id="PF00440">
    <property type="entry name" value="TetR_N"/>
    <property type="match status" value="1"/>
</dbReference>
<reference evidence="6 7" key="1">
    <citation type="journal article" date="2019" name="Int. J. Syst. Evol. Microbiol.">
        <title>The Global Catalogue of Microorganisms (GCM) 10K type strain sequencing project: providing services to taxonomists for standard genome sequencing and annotation.</title>
        <authorList>
            <consortium name="The Broad Institute Genomics Platform"/>
            <consortium name="The Broad Institute Genome Sequencing Center for Infectious Disease"/>
            <person name="Wu L."/>
            <person name="Ma J."/>
        </authorList>
    </citation>
    <scope>NUCLEOTIDE SEQUENCE [LARGE SCALE GENOMIC DNA]</scope>
    <source>
        <strain evidence="6 7">JCM 15589</strain>
    </source>
</reference>
<dbReference type="PANTHER" id="PTHR30055:SF148">
    <property type="entry name" value="TETR-FAMILY TRANSCRIPTIONAL REGULATOR"/>
    <property type="match status" value="1"/>
</dbReference>
<protein>
    <submittedName>
        <fullName evidence="6">TetR/AcrR family transcriptional regulator</fullName>
    </submittedName>
</protein>
<keyword evidence="7" id="KW-1185">Reference proteome</keyword>
<keyword evidence="1" id="KW-0805">Transcription regulation</keyword>
<evidence type="ECO:0000313" key="7">
    <source>
        <dbReference type="Proteomes" id="UP001501138"/>
    </source>
</evidence>
<dbReference type="SUPFAM" id="SSF48498">
    <property type="entry name" value="Tetracyclin repressor-like, C-terminal domain"/>
    <property type="match status" value="1"/>
</dbReference>
<keyword evidence="2 4" id="KW-0238">DNA-binding</keyword>
<dbReference type="SUPFAM" id="SSF46689">
    <property type="entry name" value="Homeodomain-like"/>
    <property type="match status" value="1"/>
</dbReference>
<dbReference type="Proteomes" id="UP001501138">
    <property type="component" value="Unassembled WGS sequence"/>
</dbReference>
<dbReference type="PROSITE" id="PS50977">
    <property type="entry name" value="HTH_TETR_2"/>
    <property type="match status" value="1"/>
</dbReference>
<sequence length="200" mass="20815">MVRTGQGPGRPRDSEIDEAVLGAARELLAEVGYAAVTMDAAAARAGTSKAAIYRRYRSKAELLFAAAVHSPAPAPTADTGSLAGDLAALARRVLSDMTTPAAREVAPQVVAEVARSPEAARRLRDVFVSGERAEVDAVLDRATGRGELPTRPDVATVHRVLGGALFFSVFVIGEEPDEAALADVVDLLVAGLTTRSTLPS</sequence>
<feature type="DNA-binding region" description="H-T-H motif" evidence="4">
    <location>
        <begin position="37"/>
        <end position="56"/>
    </location>
</feature>
<evidence type="ECO:0000256" key="4">
    <source>
        <dbReference type="PROSITE-ProRule" id="PRU00335"/>
    </source>
</evidence>
<comment type="caution">
    <text evidence="6">The sequence shown here is derived from an EMBL/GenBank/DDBJ whole genome shotgun (WGS) entry which is preliminary data.</text>
</comment>
<dbReference type="InterPro" id="IPR050109">
    <property type="entry name" value="HTH-type_TetR-like_transc_reg"/>
</dbReference>
<feature type="domain" description="HTH tetR-type" evidence="5">
    <location>
        <begin position="14"/>
        <end position="74"/>
    </location>
</feature>
<proteinExistence type="predicted"/>
<organism evidence="6 7">
    <name type="scientific">Isoptericola hypogeus</name>
    <dbReference type="NCBI Taxonomy" id="300179"/>
    <lineage>
        <taxon>Bacteria</taxon>
        <taxon>Bacillati</taxon>
        <taxon>Actinomycetota</taxon>
        <taxon>Actinomycetes</taxon>
        <taxon>Micrococcales</taxon>
        <taxon>Promicromonosporaceae</taxon>
        <taxon>Isoptericola</taxon>
    </lineage>
</organism>
<dbReference type="Pfam" id="PF16859">
    <property type="entry name" value="TetR_C_11"/>
    <property type="match status" value="1"/>
</dbReference>
<keyword evidence="3" id="KW-0804">Transcription</keyword>
<dbReference type="PRINTS" id="PR00455">
    <property type="entry name" value="HTHTETR"/>
</dbReference>
<dbReference type="InterPro" id="IPR001647">
    <property type="entry name" value="HTH_TetR"/>
</dbReference>
<gene>
    <name evidence="6" type="ORF">GCM10009809_07630</name>
</gene>
<dbReference type="InterPro" id="IPR036271">
    <property type="entry name" value="Tet_transcr_reg_TetR-rel_C_sf"/>
</dbReference>
<evidence type="ECO:0000256" key="2">
    <source>
        <dbReference type="ARBA" id="ARBA00023125"/>
    </source>
</evidence>